<comment type="caution">
    <text evidence="3">The sequence shown here is derived from an EMBL/GenBank/DDBJ whole genome shotgun (WGS) entry which is preliminary data.</text>
</comment>
<dbReference type="Pfam" id="PF00581">
    <property type="entry name" value="Rhodanese"/>
    <property type="match status" value="1"/>
</dbReference>
<evidence type="ECO:0008006" key="5">
    <source>
        <dbReference type="Google" id="ProtNLM"/>
    </source>
</evidence>
<dbReference type="OrthoDB" id="9814704at2"/>
<evidence type="ECO:0000259" key="2">
    <source>
        <dbReference type="PROSITE" id="PS50206"/>
    </source>
</evidence>
<evidence type="ECO:0000259" key="1">
    <source>
        <dbReference type="PROSITE" id="PS50042"/>
    </source>
</evidence>
<accession>A0A426QHZ5</accession>
<dbReference type="SMART" id="SM00450">
    <property type="entry name" value="RHOD"/>
    <property type="match status" value="1"/>
</dbReference>
<keyword evidence="4" id="KW-1185">Reference proteome</keyword>
<dbReference type="PANTHER" id="PTHR43031">
    <property type="entry name" value="FAD-DEPENDENT OXIDOREDUCTASE"/>
    <property type="match status" value="1"/>
</dbReference>
<protein>
    <recommendedName>
        <fullName evidence="5">Rhodanese-related sulfurtransferase</fullName>
    </recommendedName>
</protein>
<gene>
    <name evidence="3" type="ORF">D6C00_05005</name>
</gene>
<feature type="domain" description="Cyclic nucleotide-binding" evidence="1">
    <location>
        <begin position="19"/>
        <end position="117"/>
    </location>
</feature>
<dbReference type="SUPFAM" id="SSF51206">
    <property type="entry name" value="cAMP-binding domain-like"/>
    <property type="match status" value="2"/>
</dbReference>
<reference evidence="3 4" key="1">
    <citation type="journal article" date="2010" name="Int. J. Syst. Evol. Microbiol.">
        <title>Thiohalobacter thiocyanaticus gen. nov., sp. nov., a moderately halophilic, sulfur-oxidizing gammaproteobacterium from hypersaline lakes, that utilizes thiocyanate.</title>
        <authorList>
            <person name="Sorokin D.Y."/>
            <person name="Kovaleva O.L."/>
            <person name="Tourova T.P."/>
            <person name="Muyzer G."/>
        </authorList>
    </citation>
    <scope>NUCLEOTIDE SEQUENCE [LARGE SCALE GENOMIC DNA]</scope>
    <source>
        <strain evidence="3 4">Hrh1</strain>
    </source>
</reference>
<dbReference type="PANTHER" id="PTHR43031:SF1">
    <property type="entry name" value="PYRIDINE NUCLEOTIDE-DISULPHIDE OXIDOREDUCTASE"/>
    <property type="match status" value="1"/>
</dbReference>
<dbReference type="Proteomes" id="UP000287798">
    <property type="component" value="Unassembled WGS sequence"/>
</dbReference>
<dbReference type="InterPro" id="IPR018488">
    <property type="entry name" value="cNMP-bd_CS"/>
</dbReference>
<dbReference type="InterPro" id="IPR014710">
    <property type="entry name" value="RmlC-like_jellyroll"/>
</dbReference>
<evidence type="ECO:0000313" key="4">
    <source>
        <dbReference type="Proteomes" id="UP000287798"/>
    </source>
</evidence>
<name>A0A426QHZ5_9GAMM</name>
<proteinExistence type="predicted"/>
<dbReference type="EMBL" id="QZMU01000001">
    <property type="protein sequence ID" value="RRQ21360.1"/>
    <property type="molecule type" value="Genomic_DNA"/>
</dbReference>
<evidence type="ECO:0000313" key="3">
    <source>
        <dbReference type="EMBL" id="RRQ21360.1"/>
    </source>
</evidence>
<dbReference type="CDD" id="cd00038">
    <property type="entry name" value="CAP_ED"/>
    <property type="match status" value="1"/>
</dbReference>
<organism evidence="3 4">
    <name type="scientific">Thiohalobacter thiocyanaticus</name>
    <dbReference type="NCBI Taxonomy" id="585455"/>
    <lineage>
        <taxon>Bacteria</taxon>
        <taxon>Pseudomonadati</taxon>
        <taxon>Pseudomonadota</taxon>
        <taxon>Gammaproteobacteria</taxon>
        <taxon>Thiohalobacterales</taxon>
        <taxon>Thiohalobacteraceae</taxon>
        <taxon>Thiohalobacter</taxon>
    </lineage>
</organism>
<dbReference type="SMART" id="SM00100">
    <property type="entry name" value="cNMP"/>
    <property type="match status" value="2"/>
</dbReference>
<feature type="domain" description="Rhodanese" evidence="2">
    <location>
        <begin position="266"/>
        <end position="350"/>
    </location>
</feature>
<dbReference type="PROSITE" id="PS50206">
    <property type="entry name" value="RHODANESE_3"/>
    <property type="match status" value="1"/>
</dbReference>
<dbReference type="SUPFAM" id="SSF52821">
    <property type="entry name" value="Rhodanese/Cell cycle control phosphatase"/>
    <property type="match status" value="1"/>
</dbReference>
<sequence length="367" mass="41454">MFSIKMEHVLDRLSRHYQPFNLLSEERLREVVNIVRFIELREGEIFQIAGGQDHDYLFVVEGRLEIICSGTITSLAGPDDTRKRPVVLPSAPATCTLVARADSIICHADREMLDNLISWDEVVHMMEDSGAESARLLEKVRNSLVFRRLPLETVELAFQKMQTQAVRAGEYVIQQGEEGDAYYIILNGRAEVYQRGIYDDQPHKIADIGEGDAFGCEALISGSIRNESVLMTEDGEVLVLDKAAFEELISNPLIKTVNPSVARTMAETGHELIDVRYPEEFDDHHIPGARLIPLFELRNRMEELDKNRQYIVYCHGGSRSAVAALILAQNQFEVLSLDGGIRSWPFETQSIYDRQVMITGKKDTEAA</sequence>
<feature type="domain" description="Cyclic nucleotide-binding" evidence="1">
    <location>
        <begin position="145"/>
        <end position="249"/>
    </location>
</feature>
<dbReference type="AlphaFoldDB" id="A0A426QHZ5"/>
<dbReference type="InterPro" id="IPR000595">
    <property type="entry name" value="cNMP-bd_dom"/>
</dbReference>
<dbReference type="Pfam" id="PF00027">
    <property type="entry name" value="cNMP_binding"/>
    <property type="match status" value="1"/>
</dbReference>
<dbReference type="InterPro" id="IPR018490">
    <property type="entry name" value="cNMP-bd_dom_sf"/>
</dbReference>
<dbReference type="PROSITE" id="PS00888">
    <property type="entry name" value="CNMP_BINDING_1"/>
    <property type="match status" value="1"/>
</dbReference>
<dbReference type="PROSITE" id="PS50042">
    <property type="entry name" value="CNMP_BINDING_3"/>
    <property type="match status" value="2"/>
</dbReference>
<dbReference type="Gene3D" id="3.40.250.10">
    <property type="entry name" value="Rhodanese-like domain"/>
    <property type="match status" value="1"/>
</dbReference>
<dbReference type="CDD" id="cd00158">
    <property type="entry name" value="RHOD"/>
    <property type="match status" value="1"/>
</dbReference>
<dbReference type="InterPro" id="IPR050229">
    <property type="entry name" value="GlpE_sulfurtransferase"/>
</dbReference>
<dbReference type="InterPro" id="IPR036873">
    <property type="entry name" value="Rhodanese-like_dom_sf"/>
</dbReference>
<dbReference type="RefSeq" id="WP_125180601.1">
    <property type="nucleotide sequence ID" value="NZ_QZMU01000001.1"/>
</dbReference>
<dbReference type="InterPro" id="IPR001763">
    <property type="entry name" value="Rhodanese-like_dom"/>
</dbReference>
<dbReference type="Gene3D" id="2.60.120.10">
    <property type="entry name" value="Jelly Rolls"/>
    <property type="match status" value="2"/>
</dbReference>
<dbReference type="PRINTS" id="PR00103">
    <property type="entry name" value="CAMPKINASE"/>
</dbReference>